<accession>A0A0G1SNR3</accession>
<protein>
    <submittedName>
        <fullName evidence="3">Processing protease</fullName>
    </submittedName>
</protein>
<dbReference type="GO" id="GO:0046872">
    <property type="term" value="F:metal ion binding"/>
    <property type="evidence" value="ECO:0007669"/>
    <property type="project" value="InterPro"/>
</dbReference>
<evidence type="ECO:0000256" key="1">
    <source>
        <dbReference type="ARBA" id="ARBA00007261"/>
    </source>
</evidence>
<dbReference type="InterPro" id="IPR001431">
    <property type="entry name" value="Pept_M16_Zn_BS"/>
</dbReference>
<dbReference type="Pfam" id="PF00675">
    <property type="entry name" value="Peptidase_M16"/>
    <property type="match status" value="1"/>
</dbReference>
<dbReference type="SUPFAM" id="SSF63411">
    <property type="entry name" value="LuxS/MPP-like metallohydrolase"/>
    <property type="match status" value="1"/>
</dbReference>
<dbReference type="GO" id="GO:0006508">
    <property type="term" value="P:proteolysis"/>
    <property type="evidence" value="ECO:0007669"/>
    <property type="project" value="UniProtKB-KW"/>
</dbReference>
<keyword evidence="3" id="KW-0645">Protease</keyword>
<dbReference type="PROSITE" id="PS00143">
    <property type="entry name" value="INSULINASE"/>
    <property type="match status" value="1"/>
</dbReference>
<dbReference type="InterPro" id="IPR011249">
    <property type="entry name" value="Metalloenz_LuxS/M16"/>
</dbReference>
<dbReference type="PANTHER" id="PTHR11851:SF49">
    <property type="entry name" value="MITOCHONDRIAL-PROCESSING PEPTIDASE SUBUNIT ALPHA"/>
    <property type="match status" value="1"/>
</dbReference>
<dbReference type="PANTHER" id="PTHR11851">
    <property type="entry name" value="METALLOPROTEASE"/>
    <property type="match status" value="1"/>
</dbReference>
<name>A0A0G1SNR3_9BACT</name>
<dbReference type="InterPro" id="IPR011765">
    <property type="entry name" value="Pept_M16_N"/>
</dbReference>
<dbReference type="Proteomes" id="UP000034487">
    <property type="component" value="Unassembled WGS sequence"/>
</dbReference>
<keyword evidence="3" id="KW-0378">Hydrolase</keyword>
<evidence type="ECO:0000259" key="2">
    <source>
        <dbReference type="Pfam" id="PF00675"/>
    </source>
</evidence>
<sequence length="228" mass="26093">MSRISPKFETLPNGLQLVLIDLPSFHSVTNFLVIRSGSRYEDASNNGIAHFLEHMVFKGTKKYSNTSQLAEAIEGVGGYFNAWTANDHTAYWNSVPLSAWQRGIEVPFELAFNALLRPDDLERERGVIIEEIRRMRDDPSSFVDDLLGTVLFPNHPLGNSVIGSESNIQKMTIASEARRELQLFQKRIYPYLWLKPDELESLKEELRKTQAHVSRLELGEEYPRSLLQ</sequence>
<dbReference type="AlphaFoldDB" id="A0A0G1SNR3"/>
<proteinExistence type="inferred from homology"/>
<evidence type="ECO:0000313" key="4">
    <source>
        <dbReference type="Proteomes" id="UP000034487"/>
    </source>
</evidence>
<feature type="domain" description="Peptidase M16 N-terminal" evidence="2">
    <location>
        <begin position="19"/>
        <end position="163"/>
    </location>
</feature>
<comment type="similarity">
    <text evidence="1">Belongs to the peptidase M16 family.</text>
</comment>
<organism evidence="3 4">
    <name type="scientific">Berkelbacteria bacterium GW2011_GWA2_46_7</name>
    <dbReference type="NCBI Taxonomy" id="1618335"/>
    <lineage>
        <taxon>Bacteria</taxon>
        <taxon>Candidatus Berkelbacteria</taxon>
    </lineage>
</organism>
<dbReference type="Gene3D" id="3.30.830.10">
    <property type="entry name" value="Metalloenzyme, LuxS/M16 peptidase-like"/>
    <property type="match status" value="1"/>
</dbReference>
<evidence type="ECO:0000313" key="3">
    <source>
        <dbReference type="EMBL" id="KKU43673.1"/>
    </source>
</evidence>
<dbReference type="InterPro" id="IPR050361">
    <property type="entry name" value="MPP/UQCRC_Complex"/>
</dbReference>
<comment type="caution">
    <text evidence="3">The sequence shown here is derived from an EMBL/GenBank/DDBJ whole genome shotgun (WGS) entry which is preliminary data.</text>
</comment>
<dbReference type="GO" id="GO:0004222">
    <property type="term" value="F:metalloendopeptidase activity"/>
    <property type="evidence" value="ECO:0007669"/>
    <property type="project" value="InterPro"/>
</dbReference>
<reference evidence="3 4" key="1">
    <citation type="journal article" date="2015" name="Nature">
        <title>rRNA introns, odd ribosomes, and small enigmatic genomes across a large radiation of phyla.</title>
        <authorList>
            <person name="Brown C.T."/>
            <person name="Hug L.A."/>
            <person name="Thomas B.C."/>
            <person name="Sharon I."/>
            <person name="Castelle C.J."/>
            <person name="Singh A."/>
            <person name="Wilkins M.J."/>
            <person name="Williams K.H."/>
            <person name="Banfield J.F."/>
        </authorList>
    </citation>
    <scope>NUCLEOTIDE SEQUENCE [LARGE SCALE GENOMIC DNA]</scope>
</reference>
<dbReference type="EMBL" id="LCMV01000019">
    <property type="protein sequence ID" value="KKU43673.1"/>
    <property type="molecule type" value="Genomic_DNA"/>
</dbReference>
<gene>
    <name evidence="3" type="ORF">UX60_C0019G0002</name>
</gene>